<dbReference type="GO" id="GO:0016020">
    <property type="term" value="C:membrane"/>
    <property type="evidence" value="ECO:0007669"/>
    <property type="project" value="UniProtKB-SubCell"/>
</dbReference>
<evidence type="ECO:0000313" key="10">
    <source>
        <dbReference type="EMBL" id="ALT69477.1"/>
    </source>
</evidence>
<feature type="domain" description="Cation efflux protein cytoplasmic" evidence="9">
    <location>
        <begin position="211"/>
        <end position="288"/>
    </location>
</feature>
<dbReference type="Gene3D" id="3.30.70.1350">
    <property type="entry name" value="Cation efflux protein, cytoplasmic domain"/>
    <property type="match status" value="1"/>
</dbReference>
<evidence type="ECO:0000256" key="5">
    <source>
        <dbReference type="ARBA" id="ARBA00022989"/>
    </source>
</evidence>
<dbReference type="GO" id="GO:0008324">
    <property type="term" value="F:monoatomic cation transmembrane transporter activity"/>
    <property type="evidence" value="ECO:0007669"/>
    <property type="project" value="InterPro"/>
</dbReference>
<dbReference type="PANTHER" id="PTHR43840">
    <property type="entry name" value="MITOCHONDRIAL METAL TRANSPORTER 1-RELATED"/>
    <property type="match status" value="1"/>
</dbReference>
<keyword evidence="3" id="KW-0813">Transport</keyword>
<dbReference type="SUPFAM" id="SSF160240">
    <property type="entry name" value="Cation efflux protein cytoplasmic domain-like"/>
    <property type="match status" value="1"/>
</dbReference>
<keyword evidence="5 7" id="KW-1133">Transmembrane helix</keyword>
<dbReference type="InterPro" id="IPR058533">
    <property type="entry name" value="Cation_efflux_TM"/>
</dbReference>
<evidence type="ECO:0000259" key="8">
    <source>
        <dbReference type="Pfam" id="PF01545"/>
    </source>
</evidence>
<dbReference type="Gene3D" id="1.20.1510.10">
    <property type="entry name" value="Cation efflux protein transmembrane domain"/>
    <property type="match status" value="1"/>
</dbReference>
<dbReference type="SUPFAM" id="SSF161111">
    <property type="entry name" value="Cation efflux protein transmembrane domain-like"/>
    <property type="match status" value="1"/>
</dbReference>
<evidence type="ECO:0000256" key="2">
    <source>
        <dbReference type="ARBA" id="ARBA00008114"/>
    </source>
</evidence>
<feature type="transmembrane region" description="Helical" evidence="7">
    <location>
        <begin position="158"/>
        <end position="176"/>
    </location>
</feature>
<evidence type="ECO:0000256" key="3">
    <source>
        <dbReference type="ARBA" id="ARBA00022448"/>
    </source>
</evidence>
<accession>A0A0U2SKT6</accession>
<dbReference type="GeneID" id="26736653"/>
<name>A0A0U2SKT6_9EURY</name>
<evidence type="ECO:0000256" key="7">
    <source>
        <dbReference type="SAM" id="Phobius"/>
    </source>
</evidence>
<evidence type="ECO:0000313" key="11">
    <source>
        <dbReference type="Proteomes" id="UP000067738"/>
    </source>
</evidence>
<dbReference type="KEGG" id="mmil:sm9_1710"/>
<dbReference type="InterPro" id="IPR027469">
    <property type="entry name" value="Cation_efflux_TMD_sf"/>
</dbReference>
<dbReference type="RefSeq" id="WP_058739708.1">
    <property type="nucleotide sequence ID" value="NZ_CP011266.1"/>
</dbReference>
<feature type="domain" description="Cation efflux protein transmembrane" evidence="8">
    <location>
        <begin position="14"/>
        <end position="207"/>
    </location>
</feature>
<keyword evidence="4 7" id="KW-0812">Transmembrane</keyword>
<gene>
    <name evidence="10" type="ORF">sm9_1710</name>
</gene>
<dbReference type="PATRIC" id="fig|230361.4.peg.1770"/>
<sequence length="302" mass="33013">MNESREKAGQKAAFVAILSNCFLTVFNILIGTMSGSYALVAEGIHTLSDVATSIIAYIGFKIGQRPADDKHHYGHGRAEAISGLVIVLFLTIVGYEIIDTAIDKLLDPSLITTPDIYAALMAIFGIFINLAISKYIINIGKKINSPAIVADGEHQKTDIYSSIAILIGVIVSNMGFPILDPIIGLIIGLIILKTAYTIGKENIDNIMGKVPDDRLIRKIEKIVHKTPNAHEAHNIKIDNYGSYSVVSLHVKVDGDMTVNEAHKIVHEIEQNIQNKLPAVKSVSVHTCPLGLEYKHEQKIDKK</sequence>
<dbReference type="InterPro" id="IPR027470">
    <property type="entry name" value="Cation_efflux_CTD"/>
</dbReference>
<comment type="subcellular location">
    <subcellularLocation>
        <location evidence="1">Membrane</location>
        <topology evidence="1">Multi-pass membrane protein</topology>
    </subcellularLocation>
</comment>
<dbReference type="InterPro" id="IPR050291">
    <property type="entry name" value="CDF_Transporter"/>
</dbReference>
<dbReference type="NCBIfam" id="TIGR01297">
    <property type="entry name" value="CDF"/>
    <property type="match status" value="1"/>
</dbReference>
<dbReference type="AlphaFoldDB" id="A0A0U2SKT6"/>
<feature type="transmembrane region" description="Helical" evidence="7">
    <location>
        <begin position="182"/>
        <end position="199"/>
    </location>
</feature>
<organism evidence="10 11">
    <name type="scientific">Methanobrevibacter millerae</name>
    <dbReference type="NCBI Taxonomy" id="230361"/>
    <lineage>
        <taxon>Archaea</taxon>
        <taxon>Methanobacteriati</taxon>
        <taxon>Methanobacteriota</taxon>
        <taxon>Methanomada group</taxon>
        <taxon>Methanobacteria</taxon>
        <taxon>Methanobacteriales</taxon>
        <taxon>Methanobacteriaceae</taxon>
        <taxon>Methanobrevibacter</taxon>
    </lineage>
</organism>
<keyword evidence="6 7" id="KW-0472">Membrane</keyword>
<feature type="transmembrane region" description="Helical" evidence="7">
    <location>
        <begin position="36"/>
        <end position="60"/>
    </location>
</feature>
<dbReference type="Pfam" id="PF16916">
    <property type="entry name" value="ZT_dimer"/>
    <property type="match status" value="1"/>
</dbReference>
<dbReference type="InterPro" id="IPR002524">
    <property type="entry name" value="Cation_efflux"/>
</dbReference>
<evidence type="ECO:0000256" key="4">
    <source>
        <dbReference type="ARBA" id="ARBA00022692"/>
    </source>
</evidence>
<dbReference type="PANTHER" id="PTHR43840:SF15">
    <property type="entry name" value="MITOCHONDRIAL METAL TRANSPORTER 1-RELATED"/>
    <property type="match status" value="1"/>
</dbReference>
<dbReference type="OrthoDB" id="8907at2157"/>
<comment type="similarity">
    <text evidence="2">Belongs to the cation diffusion facilitator (CDF) transporter (TC 2.A.4) family.</text>
</comment>
<keyword evidence="11" id="KW-1185">Reference proteome</keyword>
<feature type="transmembrane region" description="Helical" evidence="7">
    <location>
        <begin position="12"/>
        <end position="30"/>
    </location>
</feature>
<feature type="transmembrane region" description="Helical" evidence="7">
    <location>
        <begin position="118"/>
        <end position="137"/>
    </location>
</feature>
<dbReference type="EMBL" id="CP011266">
    <property type="protein sequence ID" value="ALT69477.1"/>
    <property type="molecule type" value="Genomic_DNA"/>
</dbReference>
<feature type="transmembrane region" description="Helical" evidence="7">
    <location>
        <begin position="80"/>
        <end position="98"/>
    </location>
</feature>
<dbReference type="InterPro" id="IPR036837">
    <property type="entry name" value="Cation_efflux_CTD_sf"/>
</dbReference>
<evidence type="ECO:0000256" key="6">
    <source>
        <dbReference type="ARBA" id="ARBA00023136"/>
    </source>
</evidence>
<evidence type="ECO:0000259" key="9">
    <source>
        <dbReference type="Pfam" id="PF16916"/>
    </source>
</evidence>
<reference evidence="10 11" key="1">
    <citation type="submission" date="2015-04" db="EMBL/GenBank/DDBJ databases">
        <title>The complete genome sequence of the rumen methanogen Methanobrevibacter millerae SM9.</title>
        <authorList>
            <person name="Leahy S.C."/>
            <person name="Kelly W.J."/>
            <person name="Pacheco D.M."/>
            <person name="Li D."/>
            <person name="Altermann E."/>
            <person name="Attwood G.T."/>
        </authorList>
    </citation>
    <scope>NUCLEOTIDE SEQUENCE [LARGE SCALE GENOMIC DNA]</scope>
    <source>
        <strain evidence="10 11">SM9</strain>
    </source>
</reference>
<dbReference type="Pfam" id="PF01545">
    <property type="entry name" value="Cation_efflux"/>
    <property type="match status" value="1"/>
</dbReference>
<dbReference type="Proteomes" id="UP000067738">
    <property type="component" value="Chromosome"/>
</dbReference>
<dbReference type="FunFam" id="1.20.1510.10:FF:000006">
    <property type="entry name" value="Divalent cation efflux transporter"/>
    <property type="match status" value="1"/>
</dbReference>
<evidence type="ECO:0000256" key="1">
    <source>
        <dbReference type="ARBA" id="ARBA00004141"/>
    </source>
</evidence>
<proteinExistence type="inferred from homology"/>
<protein>
    <submittedName>
        <fullName evidence="10">Transporter CDF family</fullName>
    </submittedName>
</protein>